<feature type="signal peptide" evidence="1">
    <location>
        <begin position="1"/>
        <end position="22"/>
    </location>
</feature>
<proteinExistence type="predicted"/>
<dbReference type="SUPFAM" id="SSF50630">
    <property type="entry name" value="Acid proteases"/>
    <property type="match status" value="1"/>
</dbReference>
<protein>
    <recommendedName>
        <fullName evidence="4">Peptidase A2 domain-containing protein</fullName>
    </recommendedName>
</protein>
<dbReference type="InterPro" id="IPR021109">
    <property type="entry name" value="Peptidase_aspartic_dom_sf"/>
</dbReference>
<evidence type="ECO:0008006" key="4">
    <source>
        <dbReference type="Google" id="ProtNLM"/>
    </source>
</evidence>
<gene>
    <name evidence="2" type="ORF">HH214_18060</name>
</gene>
<evidence type="ECO:0000313" key="2">
    <source>
        <dbReference type="EMBL" id="QJD97646.1"/>
    </source>
</evidence>
<evidence type="ECO:0000313" key="3">
    <source>
        <dbReference type="Proteomes" id="UP000503278"/>
    </source>
</evidence>
<sequence length="323" mass="36016">MLKGGQLALCIITLLLSLTAAAKPCLIIKNGSVQTFTDSVETDDFKTFTIPIKRAGNLIIVEAQVDSIAGNFVLDTGAPYLVLNATYFRDMPHFGDRESAGVNGNSAGTFRTEVHNFSLGFDLHYNKLMADVADLSAIENSKKIKILGLLGTQVFEKLAITIDLFHNVLYLHKTDASGNILPEERVFAQPQISTPFKYMNDVIFIKGTINEKTLWLAFDTGAESNLLSFDVPGKVMKYMQIINKAKLVGIGGCKYDIFYAQFDHFTIGNYLFTNNRILITDLNQLGKAYGNSVDGILGYDFFSRGIFTLNFVKKEFEMYIYKH</sequence>
<organism evidence="2 3">
    <name type="scientific">Mucilaginibacter robiniae</name>
    <dbReference type="NCBI Taxonomy" id="2728022"/>
    <lineage>
        <taxon>Bacteria</taxon>
        <taxon>Pseudomonadati</taxon>
        <taxon>Bacteroidota</taxon>
        <taxon>Sphingobacteriia</taxon>
        <taxon>Sphingobacteriales</taxon>
        <taxon>Sphingobacteriaceae</taxon>
        <taxon>Mucilaginibacter</taxon>
    </lineage>
</organism>
<dbReference type="Pfam" id="PF13650">
    <property type="entry name" value="Asp_protease_2"/>
    <property type="match status" value="1"/>
</dbReference>
<dbReference type="Gene3D" id="2.40.70.10">
    <property type="entry name" value="Acid Proteases"/>
    <property type="match status" value="2"/>
</dbReference>
<feature type="chain" id="PRO_5029508225" description="Peptidase A2 domain-containing protein" evidence="1">
    <location>
        <begin position="23"/>
        <end position="323"/>
    </location>
</feature>
<keyword evidence="1" id="KW-0732">Signal</keyword>
<dbReference type="KEGG" id="mrob:HH214_18060"/>
<name>A0A7L5EB81_9SPHI</name>
<reference evidence="2 3" key="1">
    <citation type="submission" date="2020-04" db="EMBL/GenBank/DDBJ databases">
        <title>Genome sequencing of novel species.</title>
        <authorList>
            <person name="Heo J."/>
            <person name="Kim S.-J."/>
            <person name="Kim J.-S."/>
            <person name="Hong S.-B."/>
            <person name="Kwon S.-W."/>
        </authorList>
    </citation>
    <scope>NUCLEOTIDE SEQUENCE [LARGE SCALE GENOMIC DNA]</scope>
    <source>
        <strain evidence="2 3">F39-2</strain>
    </source>
</reference>
<dbReference type="Proteomes" id="UP000503278">
    <property type="component" value="Chromosome"/>
</dbReference>
<keyword evidence="3" id="KW-1185">Reference proteome</keyword>
<evidence type="ECO:0000256" key="1">
    <source>
        <dbReference type="SAM" id="SignalP"/>
    </source>
</evidence>
<dbReference type="AlphaFoldDB" id="A0A7L5EB81"/>
<dbReference type="EMBL" id="CP051682">
    <property type="protein sequence ID" value="QJD97646.1"/>
    <property type="molecule type" value="Genomic_DNA"/>
</dbReference>
<dbReference type="RefSeq" id="WP_169610009.1">
    <property type="nucleotide sequence ID" value="NZ_CP051682.1"/>
</dbReference>
<accession>A0A7L5EB81</accession>